<dbReference type="EMBL" id="JAACJM010000131">
    <property type="protein sequence ID" value="KAF5343919.1"/>
    <property type="molecule type" value="Genomic_DNA"/>
</dbReference>
<evidence type="ECO:0000313" key="3">
    <source>
        <dbReference type="Proteomes" id="UP000559256"/>
    </source>
</evidence>
<dbReference type="OrthoDB" id="48988at2759"/>
<evidence type="ECO:0000259" key="1">
    <source>
        <dbReference type="Pfam" id="PF00248"/>
    </source>
</evidence>
<gene>
    <name evidence="2" type="ORF">D9758_012101</name>
</gene>
<proteinExistence type="predicted"/>
<accession>A0A8H5FP26</accession>
<sequence>MPSGRPHPFALPPKPASSLGILRVLSPRAGVRVSPICLGGGSVGDRWQGSLMTKEKSFEYLDTTFFERGGNFIDTANHYF</sequence>
<protein>
    <recommendedName>
        <fullName evidence="1">NADP-dependent oxidoreductase domain-containing protein</fullName>
    </recommendedName>
</protein>
<dbReference type="InterPro" id="IPR023210">
    <property type="entry name" value="NADP_OxRdtase_dom"/>
</dbReference>
<dbReference type="Gene3D" id="3.20.20.100">
    <property type="entry name" value="NADP-dependent oxidoreductase domain"/>
    <property type="match status" value="1"/>
</dbReference>
<name>A0A8H5FP26_9AGAR</name>
<dbReference type="AlphaFoldDB" id="A0A8H5FP26"/>
<keyword evidence="3" id="KW-1185">Reference proteome</keyword>
<dbReference type="InterPro" id="IPR036812">
    <property type="entry name" value="NAD(P)_OxRdtase_dom_sf"/>
</dbReference>
<dbReference type="Proteomes" id="UP000559256">
    <property type="component" value="Unassembled WGS sequence"/>
</dbReference>
<evidence type="ECO:0000313" key="2">
    <source>
        <dbReference type="EMBL" id="KAF5343919.1"/>
    </source>
</evidence>
<dbReference type="Pfam" id="PF00248">
    <property type="entry name" value="Aldo_ket_red"/>
    <property type="match status" value="1"/>
</dbReference>
<comment type="caution">
    <text evidence="2">The sequence shown here is derived from an EMBL/GenBank/DDBJ whole genome shotgun (WGS) entry which is preliminary data.</text>
</comment>
<organism evidence="2 3">
    <name type="scientific">Tetrapyrgos nigripes</name>
    <dbReference type="NCBI Taxonomy" id="182062"/>
    <lineage>
        <taxon>Eukaryota</taxon>
        <taxon>Fungi</taxon>
        <taxon>Dikarya</taxon>
        <taxon>Basidiomycota</taxon>
        <taxon>Agaricomycotina</taxon>
        <taxon>Agaricomycetes</taxon>
        <taxon>Agaricomycetidae</taxon>
        <taxon>Agaricales</taxon>
        <taxon>Marasmiineae</taxon>
        <taxon>Marasmiaceae</taxon>
        <taxon>Tetrapyrgos</taxon>
    </lineage>
</organism>
<reference evidence="2 3" key="1">
    <citation type="journal article" date="2020" name="ISME J.">
        <title>Uncovering the hidden diversity of litter-decomposition mechanisms in mushroom-forming fungi.</title>
        <authorList>
            <person name="Floudas D."/>
            <person name="Bentzer J."/>
            <person name="Ahren D."/>
            <person name="Johansson T."/>
            <person name="Persson P."/>
            <person name="Tunlid A."/>
        </authorList>
    </citation>
    <scope>NUCLEOTIDE SEQUENCE [LARGE SCALE GENOMIC DNA]</scope>
    <source>
        <strain evidence="2 3">CBS 291.85</strain>
    </source>
</reference>
<dbReference type="SUPFAM" id="SSF51430">
    <property type="entry name" value="NAD(P)-linked oxidoreductase"/>
    <property type="match status" value="1"/>
</dbReference>
<feature type="domain" description="NADP-dependent oxidoreductase" evidence="1">
    <location>
        <begin position="35"/>
        <end position="79"/>
    </location>
</feature>